<accession>E9HX52</accession>
<dbReference type="InParanoid" id="E9HX52"/>
<reference evidence="2 3" key="1">
    <citation type="journal article" date="2011" name="Science">
        <title>The ecoresponsive genome of Daphnia pulex.</title>
        <authorList>
            <person name="Colbourne J.K."/>
            <person name="Pfrender M.E."/>
            <person name="Gilbert D."/>
            <person name="Thomas W.K."/>
            <person name="Tucker A."/>
            <person name="Oakley T.H."/>
            <person name="Tokishita S."/>
            <person name="Aerts A."/>
            <person name="Arnold G.J."/>
            <person name="Basu M.K."/>
            <person name="Bauer D.J."/>
            <person name="Caceres C.E."/>
            <person name="Carmel L."/>
            <person name="Casola C."/>
            <person name="Choi J.H."/>
            <person name="Detter J.C."/>
            <person name="Dong Q."/>
            <person name="Dusheyko S."/>
            <person name="Eads B.D."/>
            <person name="Frohlich T."/>
            <person name="Geiler-Samerotte K.A."/>
            <person name="Gerlach D."/>
            <person name="Hatcher P."/>
            <person name="Jogdeo S."/>
            <person name="Krijgsveld J."/>
            <person name="Kriventseva E.V."/>
            <person name="Kultz D."/>
            <person name="Laforsch C."/>
            <person name="Lindquist E."/>
            <person name="Lopez J."/>
            <person name="Manak J.R."/>
            <person name="Muller J."/>
            <person name="Pangilinan J."/>
            <person name="Patwardhan R.P."/>
            <person name="Pitluck S."/>
            <person name="Pritham E.J."/>
            <person name="Rechtsteiner A."/>
            <person name="Rho M."/>
            <person name="Rogozin I.B."/>
            <person name="Sakarya O."/>
            <person name="Salamov A."/>
            <person name="Schaack S."/>
            <person name="Shapiro H."/>
            <person name="Shiga Y."/>
            <person name="Skalitzky C."/>
            <person name="Smith Z."/>
            <person name="Souvorov A."/>
            <person name="Sung W."/>
            <person name="Tang Z."/>
            <person name="Tsuchiya D."/>
            <person name="Tu H."/>
            <person name="Vos H."/>
            <person name="Wang M."/>
            <person name="Wolf Y.I."/>
            <person name="Yamagata H."/>
            <person name="Yamada T."/>
            <person name="Ye Y."/>
            <person name="Shaw J.R."/>
            <person name="Andrews J."/>
            <person name="Crease T.J."/>
            <person name="Tang H."/>
            <person name="Lucas S.M."/>
            <person name="Robertson H.M."/>
            <person name="Bork P."/>
            <person name="Koonin E.V."/>
            <person name="Zdobnov E.M."/>
            <person name="Grigoriev I.V."/>
            <person name="Lynch M."/>
            <person name="Boore J.L."/>
        </authorList>
    </citation>
    <scope>NUCLEOTIDE SEQUENCE [LARGE SCALE GENOMIC DNA]</scope>
</reference>
<sequence>MPDLESSTNEDEGDFEHENVFPPDRSNTIDVVKDTVLQSKTIYCQCCEDKIHLLEMPQDELNL</sequence>
<protein>
    <submittedName>
        <fullName evidence="2">Uncharacterized protein</fullName>
    </submittedName>
</protein>
<gene>
    <name evidence="2" type="ORF">DAPPUDRAFT_335162</name>
</gene>
<dbReference type="AlphaFoldDB" id="E9HX52"/>
<name>E9HX52_DAPPU</name>
<dbReference type="HOGENOM" id="CLU_190929_0_0_1"/>
<dbReference type="Proteomes" id="UP000000305">
    <property type="component" value="Unassembled WGS sequence"/>
</dbReference>
<evidence type="ECO:0000256" key="1">
    <source>
        <dbReference type="SAM" id="MobiDB-lite"/>
    </source>
</evidence>
<evidence type="ECO:0000313" key="2">
    <source>
        <dbReference type="EMBL" id="EFX63681.1"/>
    </source>
</evidence>
<dbReference type="KEGG" id="dpx:DAPPUDRAFT_335162"/>
<keyword evidence="3" id="KW-1185">Reference proteome</keyword>
<feature type="region of interest" description="Disordered" evidence="1">
    <location>
        <begin position="1"/>
        <end position="26"/>
    </location>
</feature>
<dbReference type="PhylomeDB" id="E9HX52"/>
<dbReference type="EMBL" id="GL732999">
    <property type="protein sequence ID" value="EFX63681.1"/>
    <property type="molecule type" value="Genomic_DNA"/>
</dbReference>
<organism evidence="2 3">
    <name type="scientific">Daphnia pulex</name>
    <name type="common">Water flea</name>
    <dbReference type="NCBI Taxonomy" id="6669"/>
    <lineage>
        <taxon>Eukaryota</taxon>
        <taxon>Metazoa</taxon>
        <taxon>Ecdysozoa</taxon>
        <taxon>Arthropoda</taxon>
        <taxon>Crustacea</taxon>
        <taxon>Branchiopoda</taxon>
        <taxon>Diplostraca</taxon>
        <taxon>Cladocera</taxon>
        <taxon>Anomopoda</taxon>
        <taxon>Daphniidae</taxon>
        <taxon>Daphnia</taxon>
    </lineage>
</organism>
<proteinExistence type="predicted"/>
<evidence type="ECO:0000313" key="3">
    <source>
        <dbReference type="Proteomes" id="UP000000305"/>
    </source>
</evidence>